<dbReference type="Proteomes" id="UP000028990">
    <property type="component" value="Unassembled WGS sequence"/>
</dbReference>
<sequence>MCDSLCINFDFNTIQRQDLSALLHELPNDDAHKQCDNYLEELLLPIMVGCAKKGERECHLFMLTDQDSVDWNEDHSQPMGEEYSQILYSSKLYRFFKYIKNRDVAKIRPLSRCHGKRKKERVAKCISSVFEASLKNVMGASENIVKDPEILMHRPPQVDKLDRLNAPLVQMVSNDFQDQGHHGSTPHWGSFVWGICGQAPILPVAVSP</sequence>
<dbReference type="PANTHER" id="PTHR21637">
    <property type="entry name" value="BTB/POZ DOMAIN-CONTAINING PROTEIN 10-RELATED"/>
    <property type="match status" value="1"/>
</dbReference>
<organism evidence="1 2">
    <name type="scientific">Fukomys damarensis</name>
    <name type="common">Damaraland mole rat</name>
    <name type="synonym">Cryptomys damarensis</name>
    <dbReference type="NCBI Taxonomy" id="885580"/>
    <lineage>
        <taxon>Eukaryota</taxon>
        <taxon>Metazoa</taxon>
        <taxon>Chordata</taxon>
        <taxon>Craniata</taxon>
        <taxon>Vertebrata</taxon>
        <taxon>Euteleostomi</taxon>
        <taxon>Mammalia</taxon>
        <taxon>Eutheria</taxon>
        <taxon>Euarchontoglires</taxon>
        <taxon>Glires</taxon>
        <taxon>Rodentia</taxon>
        <taxon>Hystricomorpha</taxon>
        <taxon>Bathyergidae</taxon>
        <taxon>Fukomys</taxon>
    </lineage>
</organism>
<evidence type="ECO:0000313" key="2">
    <source>
        <dbReference type="Proteomes" id="UP000028990"/>
    </source>
</evidence>
<accession>A0A091DTK7</accession>
<protein>
    <submittedName>
        <fullName evidence="1">BTB/POZ domain-containing protein KCTD20</fullName>
    </submittedName>
</protein>
<reference evidence="1 2" key="1">
    <citation type="submission" date="2013-11" db="EMBL/GenBank/DDBJ databases">
        <title>The Damaraland mole rat (Fukomys damarensis) genome and evolution of African mole rats.</title>
        <authorList>
            <person name="Gladyshev V.N."/>
            <person name="Fang X."/>
        </authorList>
    </citation>
    <scope>NUCLEOTIDE SEQUENCE [LARGE SCALE GENOMIC DNA]</scope>
    <source>
        <tissue evidence="1">Liver</tissue>
    </source>
</reference>
<evidence type="ECO:0000313" key="1">
    <source>
        <dbReference type="EMBL" id="KFO35484.1"/>
    </source>
</evidence>
<proteinExistence type="predicted"/>
<keyword evidence="2" id="KW-1185">Reference proteome</keyword>
<gene>
    <name evidence="1" type="ORF">H920_03114</name>
</gene>
<dbReference type="InterPro" id="IPR039886">
    <property type="entry name" value="BTBD10/KCTD20"/>
</dbReference>
<dbReference type="EMBL" id="KN121778">
    <property type="protein sequence ID" value="KFO35484.1"/>
    <property type="molecule type" value="Genomic_DNA"/>
</dbReference>
<dbReference type="GO" id="GO:0005737">
    <property type="term" value="C:cytoplasm"/>
    <property type="evidence" value="ECO:0007669"/>
    <property type="project" value="TreeGrafter"/>
</dbReference>
<name>A0A091DTK7_FUKDA</name>
<dbReference type="PANTHER" id="PTHR21637:SF1">
    <property type="entry name" value="BTB_POZ DOMAIN-CONTAINING PROTEIN KCTD20"/>
    <property type="match status" value="1"/>
</dbReference>
<dbReference type="AlphaFoldDB" id="A0A091DTK7"/>
<dbReference type="GO" id="GO:0042327">
    <property type="term" value="P:positive regulation of phosphorylation"/>
    <property type="evidence" value="ECO:0007669"/>
    <property type="project" value="TreeGrafter"/>
</dbReference>